<evidence type="ECO:0000313" key="1">
    <source>
        <dbReference type="EMBL" id="CAA9526490.1"/>
    </source>
</evidence>
<name>A0A6J4TLF6_9ACTN</name>
<protein>
    <recommendedName>
        <fullName evidence="2">Caspase family protein</fullName>
    </recommendedName>
</protein>
<proteinExistence type="predicted"/>
<dbReference type="PANTHER" id="PTHR48104:SF30">
    <property type="entry name" value="METACASPASE-1"/>
    <property type="match status" value="1"/>
</dbReference>
<dbReference type="EMBL" id="CADCWC010000106">
    <property type="protein sequence ID" value="CAA9526490.1"/>
    <property type="molecule type" value="Genomic_DNA"/>
</dbReference>
<dbReference type="GO" id="GO:0005737">
    <property type="term" value="C:cytoplasm"/>
    <property type="evidence" value="ECO:0007669"/>
    <property type="project" value="TreeGrafter"/>
</dbReference>
<dbReference type="GO" id="GO:0006508">
    <property type="term" value="P:proteolysis"/>
    <property type="evidence" value="ECO:0007669"/>
    <property type="project" value="TreeGrafter"/>
</dbReference>
<reference evidence="1" key="1">
    <citation type="submission" date="2020-02" db="EMBL/GenBank/DDBJ databases">
        <authorList>
            <person name="Meier V. D."/>
        </authorList>
    </citation>
    <scope>NUCLEOTIDE SEQUENCE</scope>
    <source>
        <strain evidence="1">AVDCRST_MAG79</strain>
    </source>
</reference>
<dbReference type="Gene3D" id="3.40.50.1460">
    <property type="match status" value="1"/>
</dbReference>
<organism evidence="1">
    <name type="scientific">uncultured Thermoleophilia bacterium</name>
    <dbReference type="NCBI Taxonomy" id="1497501"/>
    <lineage>
        <taxon>Bacteria</taxon>
        <taxon>Bacillati</taxon>
        <taxon>Actinomycetota</taxon>
        <taxon>Thermoleophilia</taxon>
        <taxon>environmental samples</taxon>
    </lineage>
</organism>
<evidence type="ECO:0008006" key="2">
    <source>
        <dbReference type="Google" id="ProtNLM"/>
    </source>
</evidence>
<dbReference type="GO" id="GO:0004197">
    <property type="term" value="F:cysteine-type endopeptidase activity"/>
    <property type="evidence" value="ECO:0007669"/>
    <property type="project" value="TreeGrafter"/>
</dbReference>
<sequence>MNDARDWSALLVDQFGFRSDDIELVTDAAATKTAVLDGVRRLLDGATAGDVLVFTNSSHGSYVADRDGDEDDALYDETMCPYDVDRNQILDDELRTLFATLADGVRLTVISDSCHSGSVTRRPGEERRPRMLPPSQLGLDGLSGLSLAARARRRSYPEEQMREVLVSGCRDREVSYDALIDGDYHGAMSYHAIATIRAAGPGLTYRELGARLTPRLEEAGFPQHPQVEGMSQNLDRALFT</sequence>
<accession>A0A6J4TLF6</accession>
<dbReference type="PANTHER" id="PTHR48104">
    <property type="entry name" value="METACASPASE-4"/>
    <property type="match status" value="1"/>
</dbReference>
<dbReference type="InterPro" id="IPR050452">
    <property type="entry name" value="Metacaspase"/>
</dbReference>
<gene>
    <name evidence="1" type="ORF">AVDCRST_MAG79-555</name>
</gene>
<dbReference type="AlphaFoldDB" id="A0A6J4TLF6"/>